<evidence type="ECO:0000313" key="15">
    <source>
        <dbReference type="Proteomes" id="UP001159042"/>
    </source>
</evidence>
<comment type="subcellular location">
    <subcellularLocation>
        <location evidence="1">Endoplasmic reticulum membrane</location>
        <topology evidence="1">Multi-pass membrane protein</topology>
    </subcellularLocation>
</comment>
<keyword evidence="12" id="KW-0732">Signal</keyword>
<dbReference type="Pfam" id="PF01663">
    <property type="entry name" value="Phosphodiest"/>
    <property type="match status" value="1"/>
</dbReference>
<evidence type="ECO:0000256" key="8">
    <source>
        <dbReference type="ARBA" id="ARBA00022989"/>
    </source>
</evidence>
<evidence type="ECO:0000256" key="4">
    <source>
        <dbReference type="ARBA" id="ARBA00022502"/>
    </source>
</evidence>
<dbReference type="GO" id="GO:0051267">
    <property type="term" value="F:CP2 mannose-ethanolamine phosphotransferase activity"/>
    <property type="evidence" value="ECO:0007669"/>
    <property type="project" value="TreeGrafter"/>
</dbReference>
<evidence type="ECO:0000256" key="5">
    <source>
        <dbReference type="ARBA" id="ARBA00022679"/>
    </source>
</evidence>
<feature type="transmembrane region" description="Helical" evidence="11">
    <location>
        <begin position="439"/>
        <end position="457"/>
    </location>
</feature>
<gene>
    <name evidence="14" type="ORF">NQ315_009487</name>
</gene>
<evidence type="ECO:0000256" key="2">
    <source>
        <dbReference type="ARBA" id="ARBA00004687"/>
    </source>
</evidence>
<comment type="pathway">
    <text evidence="2">Glycolipid biosynthesis; glycosylphosphatidylinositol-anchor biosynthesis.</text>
</comment>
<sequence length="812" mass="93285">MYLHYLLMVLSVFLFLHGFFPVTTPPADFKNEPPEYTSQAIANASLNPEVYASDIRRTVLIVIDALRLDFIDKMPLTSRLMTMNGCFNTIVVETPTVTLPRIKALTSGNVPQFVDLVFNLASTEVLQDSLIHSLAKIGRRIVFYGDDTWLKLFPNSFMRYEGTNSFFVRDFKEVDDNVTRNVYDELKRDDWDMMILHYLGLDHIGHVYGPFSTHVPDKLKEMDEIIYEVYWKLSLMNEKFLLVITGDHGMRDSGGHGGASYSETHVPLIVMGVKCDNGTLLQIDVPVNLAVLLDVNIPSTSIGQLRSNLLVSIPLQKYMLGLRYNTLLLLRKSALCKDQFELATQFHETYLTSFDKEHAFKAIDFYKNCSDSISKYLITSSVKQNLYSLIVSILSMYKVLLSLIRNSVTGSTAINFKEYILYIVIVSLQFTTIDPIFSAGFIVVLIILSILNSISFCKIIDTFGETDNILKLLIVITAVHPLTFLSSSFVEEEHQYWYFFSNFLMMYVVLSKVKGMKDFFIWFGLLSALRFLRTINSTGDKWASYPDFSDWLLKDDNYYYYQLFFVFGLGTITYCTSYLLKNSDKDKVSIRNGILLCVFLLKNMDYLNVLLGKLAWVLIFCHFILCNCPKVVSWVLISSLLLKPYNVYLISFCILASVSISKIFRDTTVITLCHVLLSNMLYFAQGHSNSLASVDVSVGYIGLSEHQPVLVIIQVLCHTYCFPVLCHFLVLSNKNMDRKKVWIVLFCNRLYVTMAVCIITVIFRHHLFIWSVFAPKLFIESICLLFLFIEFNIYFCFEHGKLLLPKYLLIFQ</sequence>
<feature type="transmembrane region" description="Helical" evidence="11">
    <location>
        <begin position="645"/>
        <end position="664"/>
    </location>
</feature>
<dbReference type="SUPFAM" id="SSF53649">
    <property type="entry name" value="Alkaline phosphatase-like"/>
    <property type="match status" value="1"/>
</dbReference>
<feature type="transmembrane region" description="Helical" evidence="11">
    <location>
        <begin position="742"/>
        <end position="765"/>
    </location>
</feature>
<evidence type="ECO:0000259" key="13">
    <source>
        <dbReference type="Pfam" id="PF19316"/>
    </source>
</evidence>
<protein>
    <recommendedName>
        <fullName evidence="13">GPI ethanolamine phosphate transferase 2 C-terminal domain-containing protein</fullName>
    </recommendedName>
</protein>
<proteinExistence type="inferred from homology"/>
<evidence type="ECO:0000256" key="3">
    <source>
        <dbReference type="ARBA" id="ARBA00005315"/>
    </source>
</evidence>
<dbReference type="Proteomes" id="UP001159042">
    <property type="component" value="Unassembled WGS sequence"/>
</dbReference>
<accession>A0AAV8WHE0</accession>
<feature type="domain" description="GPI ethanolamine phosphate transferase 2 C-terminal" evidence="13">
    <location>
        <begin position="647"/>
        <end position="777"/>
    </location>
</feature>
<dbReference type="InterPro" id="IPR002591">
    <property type="entry name" value="Phosphodiest/P_Trfase"/>
</dbReference>
<dbReference type="EMBL" id="JANEYG010000001">
    <property type="protein sequence ID" value="KAJ8925642.1"/>
    <property type="molecule type" value="Genomic_DNA"/>
</dbReference>
<feature type="chain" id="PRO_5043809989" description="GPI ethanolamine phosphate transferase 2 C-terminal domain-containing protein" evidence="12">
    <location>
        <begin position="19"/>
        <end position="812"/>
    </location>
</feature>
<keyword evidence="7" id="KW-0256">Endoplasmic reticulum</keyword>
<keyword evidence="6 11" id="KW-0812">Transmembrane</keyword>
<feature type="transmembrane region" description="Helical" evidence="11">
    <location>
        <begin position="520"/>
        <end position="539"/>
    </location>
</feature>
<keyword evidence="5" id="KW-0808">Transferase</keyword>
<dbReference type="PANTHER" id="PTHR23072:SF0">
    <property type="entry name" value="GPI ETHANOLAMINE PHOSPHATE TRANSFERASE 2"/>
    <property type="match status" value="1"/>
</dbReference>
<keyword evidence="9 11" id="KW-0472">Membrane</keyword>
<feature type="transmembrane region" description="Helical" evidence="11">
    <location>
        <begin position="777"/>
        <end position="797"/>
    </location>
</feature>
<dbReference type="GO" id="GO:0006506">
    <property type="term" value="P:GPI anchor biosynthetic process"/>
    <property type="evidence" value="ECO:0007669"/>
    <property type="project" value="UniProtKB-KW"/>
</dbReference>
<organism evidence="14 15">
    <name type="scientific">Exocentrus adspersus</name>
    <dbReference type="NCBI Taxonomy" id="1586481"/>
    <lineage>
        <taxon>Eukaryota</taxon>
        <taxon>Metazoa</taxon>
        <taxon>Ecdysozoa</taxon>
        <taxon>Arthropoda</taxon>
        <taxon>Hexapoda</taxon>
        <taxon>Insecta</taxon>
        <taxon>Pterygota</taxon>
        <taxon>Neoptera</taxon>
        <taxon>Endopterygota</taxon>
        <taxon>Coleoptera</taxon>
        <taxon>Polyphaga</taxon>
        <taxon>Cucujiformia</taxon>
        <taxon>Chrysomeloidea</taxon>
        <taxon>Cerambycidae</taxon>
        <taxon>Lamiinae</taxon>
        <taxon>Acanthocinini</taxon>
        <taxon>Exocentrus</taxon>
    </lineage>
</organism>
<dbReference type="InterPro" id="IPR045687">
    <property type="entry name" value="PIGG/GPI7_C"/>
</dbReference>
<keyword evidence="10" id="KW-0325">Glycoprotein</keyword>
<dbReference type="Gene3D" id="3.40.720.10">
    <property type="entry name" value="Alkaline Phosphatase, subunit A"/>
    <property type="match status" value="1"/>
</dbReference>
<feature type="domain" description="GPI ethanolamine phosphate transferase 2 C-terminal" evidence="13">
    <location>
        <begin position="450"/>
        <end position="566"/>
    </location>
</feature>
<evidence type="ECO:0000256" key="11">
    <source>
        <dbReference type="SAM" id="Phobius"/>
    </source>
</evidence>
<comment type="similarity">
    <text evidence="3">Belongs to the PIGG/PIGN/PIGO family. PIGG subfamily.</text>
</comment>
<keyword evidence="4" id="KW-0337">GPI-anchor biosynthesis</keyword>
<evidence type="ECO:0000313" key="14">
    <source>
        <dbReference type="EMBL" id="KAJ8925642.1"/>
    </source>
</evidence>
<evidence type="ECO:0000256" key="12">
    <source>
        <dbReference type="SAM" id="SignalP"/>
    </source>
</evidence>
<evidence type="ECO:0000256" key="6">
    <source>
        <dbReference type="ARBA" id="ARBA00022692"/>
    </source>
</evidence>
<reference evidence="14 15" key="1">
    <citation type="journal article" date="2023" name="Insect Mol. Biol.">
        <title>Genome sequencing provides insights into the evolution of gene families encoding plant cell wall-degrading enzymes in longhorned beetles.</title>
        <authorList>
            <person name="Shin N.R."/>
            <person name="Okamura Y."/>
            <person name="Kirsch R."/>
            <person name="Pauchet Y."/>
        </authorList>
    </citation>
    <scope>NUCLEOTIDE SEQUENCE [LARGE SCALE GENOMIC DNA]</scope>
    <source>
        <strain evidence="14">EAD_L_NR</strain>
    </source>
</reference>
<dbReference type="Pfam" id="PF19316">
    <property type="entry name" value="PIGO_PIGG"/>
    <property type="match status" value="2"/>
</dbReference>
<dbReference type="InterPro" id="IPR017850">
    <property type="entry name" value="Alkaline_phosphatase_core_sf"/>
</dbReference>
<dbReference type="InterPro" id="IPR039527">
    <property type="entry name" value="PIGG/GPI7"/>
</dbReference>
<evidence type="ECO:0000256" key="7">
    <source>
        <dbReference type="ARBA" id="ARBA00022824"/>
    </source>
</evidence>
<dbReference type="GO" id="GO:0005789">
    <property type="term" value="C:endoplasmic reticulum membrane"/>
    <property type="evidence" value="ECO:0007669"/>
    <property type="project" value="UniProtKB-SubCell"/>
</dbReference>
<feature type="transmembrane region" description="Helical" evidence="11">
    <location>
        <begin position="559"/>
        <end position="580"/>
    </location>
</feature>
<feature type="transmembrane region" description="Helical" evidence="11">
    <location>
        <begin position="708"/>
        <end position="730"/>
    </location>
</feature>
<feature type="transmembrane region" description="Helical" evidence="11">
    <location>
        <begin position="469"/>
        <end position="490"/>
    </location>
</feature>
<feature type="signal peptide" evidence="12">
    <location>
        <begin position="1"/>
        <end position="18"/>
    </location>
</feature>
<comment type="caution">
    <text evidence="14">The sequence shown here is derived from an EMBL/GenBank/DDBJ whole genome shotgun (WGS) entry which is preliminary data.</text>
</comment>
<name>A0AAV8WHE0_9CUCU</name>
<evidence type="ECO:0000256" key="9">
    <source>
        <dbReference type="ARBA" id="ARBA00023136"/>
    </source>
</evidence>
<feature type="transmembrane region" description="Helical" evidence="11">
    <location>
        <begin position="496"/>
        <end position="513"/>
    </location>
</feature>
<evidence type="ECO:0000256" key="1">
    <source>
        <dbReference type="ARBA" id="ARBA00004477"/>
    </source>
</evidence>
<dbReference type="InterPro" id="IPR037674">
    <property type="entry name" value="PIG-G_N"/>
</dbReference>
<keyword evidence="8 11" id="KW-1133">Transmembrane helix</keyword>
<dbReference type="CDD" id="cd16024">
    <property type="entry name" value="GPI_EPT_2"/>
    <property type="match status" value="1"/>
</dbReference>
<evidence type="ECO:0000256" key="10">
    <source>
        <dbReference type="ARBA" id="ARBA00023180"/>
    </source>
</evidence>
<keyword evidence="15" id="KW-1185">Reference proteome</keyword>
<dbReference type="AlphaFoldDB" id="A0AAV8WHE0"/>
<dbReference type="PANTHER" id="PTHR23072">
    <property type="entry name" value="PHOSPHATIDYLINOSITOL GLYCAN-RELATED"/>
    <property type="match status" value="1"/>
</dbReference>